<evidence type="ECO:0000256" key="4">
    <source>
        <dbReference type="ARBA" id="ARBA00022989"/>
    </source>
</evidence>
<keyword evidence="5 6" id="KW-0472">Membrane</keyword>
<dbReference type="Pfam" id="PF03899">
    <property type="entry name" value="ATP-synt_I"/>
    <property type="match status" value="1"/>
</dbReference>
<gene>
    <name evidence="7" type="ORF">I7X39_10990</name>
</gene>
<evidence type="ECO:0000313" key="7">
    <source>
        <dbReference type="EMBL" id="MBH9577426.1"/>
    </source>
</evidence>
<dbReference type="EMBL" id="JAEDAK010000006">
    <property type="protein sequence ID" value="MBH9577426.1"/>
    <property type="molecule type" value="Genomic_DNA"/>
</dbReference>
<keyword evidence="4 6" id="KW-1133">Transmembrane helix</keyword>
<evidence type="ECO:0000256" key="2">
    <source>
        <dbReference type="ARBA" id="ARBA00022475"/>
    </source>
</evidence>
<feature type="transmembrane region" description="Helical" evidence="6">
    <location>
        <begin position="40"/>
        <end position="62"/>
    </location>
</feature>
<proteinExistence type="predicted"/>
<dbReference type="GO" id="GO:0005886">
    <property type="term" value="C:plasma membrane"/>
    <property type="evidence" value="ECO:0007669"/>
    <property type="project" value="UniProtKB-SubCell"/>
</dbReference>
<dbReference type="Proteomes" id="UP000613266">
    <property type="component" value="Unassembled WGS sequence"/>
</dbReference>
<evidence type="ECO:0000313" key="8">
    <source>
        <dbReference type="Proteomes" id="UP000613266"/>
    </source>
</evidence>
<name>A0A931NGQ9_9BURK</name>
<dbReference type="RefSeq" id="WP_198111193.1">
    <property type="nucleotide sequence ID" value="NZ_JAEDAK010000006.1"/>
</dbReference>
<keyword evidence="8" id="KW-1185">Reference proteome</keyword>
<evidence type="ECO:0000256" key="1">
    <source>
        <dbReference type="ARBA" id="ARBA00004651"/>
    </source>
</evidence>
<evidence type="ECO:0000256" key="3">
    <source>
        <dbReference type="ARBA" id="ARBA00022692"/>
    </source>
</evidence>
<evidence type="ECO:0000256" key="5">
    <source>
        <dbReference type="ARBA" id="ARBA00023136"/>
    </source>
</evidence>
<feature type="transmembrane region" description="Helical" evidence="6">
    <location>
        <begin position="130"/>
        <end position="153"/>
    </location>
</feature>
<organism evidence="7 8">
    <name type="scientific">Inhella proteolytica</name>
    <dbReference type="NCBI Taxonomy" id="2795029"/>
    <lineage>
        <taxon>Bacteria</taxon>
        <taxon>Pseudomonadati</taxon>
        <taxon>Pseudomonadota</taxon>
        <taxon>Betaproteobacteria</taxon>
        <taxon>Burkholderiales</taxon>
        <taxon>Sphaerotilaceae</taxon>
        <taxon>Inhella</taxon>
    </lineage>
</organism>
<keyword evidence="3 6" id="KW-0812">Transmembrane</keyword>
<dbReference type="InterPro" id="IPR005598">
    <property type="entry name" value="ATP_synth_I"/>
</dbReference>
<dbReference type="AlphaFoldDB" id="A0A931NGQ9"/>
<accession>A0A931NGQ9</accession>
<sequence>MSEPQPSAADRWDDAIESVPVAPWTAEQVRALEQQQPSLSMWRVVAVQALVGAVLAGLWAFFGSQPRAQAVSALCGAAAVVLPSAAMAWGLRRRSEQPAAALLGFLVWELVKIGLTIAILVAVVKTLPELSWPALLVSLIGCLKVHVWGLWALRRTN</sequence>
<comment type="caution">
    <text evidence="7">The sequence shown here is derived from an EMBL/GenBank/DDBJ whole genome shotgun (WGS) entry which is preliminary data.</text>
</comment>
<keyword evidence="2" id="KW-1003">Cell membrane</keyword>
<reference evidence="7" key="1">
    <citation type="submission" date="2020-12" db="EMBL/GenBank/DDBJ databases">
        <title>The genome sequence of Inhella sp. 1Y17.</title>
        <authorList>
            <person name="Liu Y."/>
        </authorList>
    </citation>
    <scope>NUCLEOTIDE SEQUENCE</scope>
    <source>
        <strain evidence="7">1Y17</strain>
    </source>
</reference>
<feature type="transmembrane region" description="Helical" evidence="6">
    <location>
        <begin position="68"/>
        <end position="89"/>
    </location>
</feature>
<feature type="transmembrane region" description="Helical" evidence="6">
    <location>
        <begin position="101"/>
        <end position="124"/>
    </location>
</feature>
<protein>
    <submittedName>
        <fullName evidence="7">ATP synthase subunit I</fullName>
    </submittedName>
</protein>
<evidence type="ECO:0000256" key="6">
    <source>
        <dbReference type="SAM" id="Phobius"/>
    </source>
</evidence>
<comment type="subcellular location">
    <subcellularLocation>
        <location evidence="1">Cell membrane</location>
        <topology evidence="1">Multi-pass membrane protein</topology>
    </subcellularLocation>
</comment>